<feature type="region of interest" description="Disordered" evidence="3">
    <location>
        <begin position="728"/>
        <end position="779"/>
    </location>
</feature>
<evidence type="ECO:0000313" key="6">
    <source>
        <dbReference type="EMBL" id="KAF2321727.1"/>
    </source>
</evidence>
<gene>
    <name evidence="6" type="ORF">GH714_001920</name>
</gene>
<dbReference type="InterPro" id="IPR013083">
    <property type="entry name" value="Znf_RING/FYVE/PHD"/>
</dbReference>
<proteinExistence type="predicted"/>
<dbReference type="Gene3D" id="3.30.40.10">
    <property type="entry name" value="Zinc/RING finger domain, C3HC4 (zinc finger)"/>
    <property type="match status" value="1"/>
</dbReference>
<dbReference type="CDD" id="cd16647">
    <property type="entry name" value="mRING-HC-C3HC5_NEU1"/>
    <property type="match status" value="1"/>
</dbReference>
<feature type="compositionally biased region" description="Polar residues" evidence="3">
    <location>
        <begin position="295"/>
        <end position="306"/>
    </location>
</feature>
<feature type="region of interest" description="Disordered" evidence="3">
    <location>
        <begin position="501"/>
        <end position="570"/>
    </location>
</feature>
<protein>
    <recommendedName>
        <fullName evidence="5">RING-type domain-containing protein</fullName>
    </recommendedName>
</protein>
<feature type="compositionally biased region" description="Low complexity" evidence="3">
    <location>
        <begin position="762"/>
        <end position="777"/>
    </location>
</feature>
<dbReference type="PANTHER" id="PTHR46519:SF3">
    <property type="entry name" value="RING_U-BOX SUPERFAMILY PROTEIN"/>
    <property type="match status" value="1"/>
</dbReference>
<feature type="compositionally biased region" description="Polar residues" evidence="3">
    <location>
        <begin position="751"/>
        <end position="761"/>
    </location>
</feature>
<keyword evidence="4" id="KW-0812">Transmembrane</keyword>
<keyword evidence="2" id="KW-0175">Coiled coil</keyword>
<evidence type="ECO:0000256" key="2">
    <source>
        <dbReference type="SAM" id="Coils"/>
    </source>
</evidence>
<evidence type="ECO:0000256" key="4">
    <source>
        <dbReference type="SAM" id="Phobius"/>
    </source>
</evidence>
<keyword evidence="1" id="KW-0862">Zinc</keyword>
<feature type="coiled-coil region" evidence="2">
    <location>
        <begin position="817"/>
        <end position="844"/>
    </location>
</feature>
<keyword evidence="4" id="KW-0472">Membrane</keyword>
<keyword evidence="4" id="KW-1133">Transmembrane helix</keyword>
<comment type="caution">
    <text evidence="6">The sequence shown here is derived from an EMBL/GenBank/DDBJ whole genome shotgun (WGS) entry which is preliminary data.</text>
</comment>
<dbReference type="Pfam" id="PF03168">
    <property type="entry name" value="LEA_2"/>
    <property type="match status" value="1"/>
</dbReference>
<feature type="domain" description="RING-type" evidence="5">
    <location>
        <begin position="889"/>
        <end position="928"/>
    </location>
</feature>
<reference evidence="6 7" key="1">
    <citation type="journal article" date="2020" name="Mol. Plant">
        <title>The Chromosome-Based Rubber Tree Genome Provides New Insights into Spurge Genome Evolution and Rubber Biosynthesis.</title>
        <authorList>
            <person name="Liu J."/>
            <person name="Shi C."/>
            <person name="Shi C.C."/>
            <person name="Li W."/>
            <person name="Zhang Q.J."/>
            <person name="Zhang Y."/>
            <person name="Li K."/>
            <person name="Lu H.F."/>
            <person name="Shi C."/>
            <person name="Zhu S.T."/>
            <person name="Xiao Z.Y."/>
            <person name="Nan H."/>
            <person name="Yue Y."/>
            <person name="Zhu X.G."/>
            <person name="Wu Y."/>
            <person name="Hong X.N."/>
            <person name="Fan G.Y."/>
            <person name="Tong Y."/>
            <person name="Zhang D."/>
            <person name="Mao C.L."/>
            <person name="Liu Y.L."/>
            <person name="Hao S.J."/>
            <person name="Liu W.Q."/>
            <person name="Lv M.Q."/>
            <person name="Zhang H.B."/>
            <person name="Liu Y."/>
            <person name="Hu-Tang G.R."/>
            <person name="Wang J.P."/>
            <person name="Wang J.H."/>
            <person name="Sun Y.H."/>
            <person name="Ni S.B."/>
            <person name="Chen W.B."/>
            <person name="Zhang X.C."/>
            <person name="Jiao Y.N."/>
            <person name="Eichler E.E."/>
            <person name="Li G.H."/>
            <person name="Liu X."/>
            <person name="Gao L.Z."/>
        </authorList>
    </citation>
    <scope>NUCLEOTIDE SEQUENCE [LARGE SCALE GENOMIC DNA]</scope>
    <source>
        <strain evidence="7">cv. GT1</strain>
        <tissue evidence="6">Leaf</tissue>
    </source>
</reference>
<dbReference type="PANTHER" id="PTHR46519">
    <property type="entry name" value="RING/U-BOX SUPERFAMILY PROTEIN"/>
    <property type="match status" value="1"/>
</dbReference>
<evidence type="ECO:0000259" key="5">
    <source>
        <dbReference type="PROSITE" id="PS50089"/>
    </source>
</evidence>
<dbReference type="AlphaFoldDB" id="A0A6A6N8L9"/>
<dbReference type="InterPro" id="IPR001841">
    <property type="entry name" value="Znf_RING"/>
</dbReference>
<dbReference type="PROSITE" id="PS50089">
    <property type="entry name" value="ZF_RING_2"/>
    <property type="match status" value="1"/>
</dbReference>
<feature type="compositionally biased region" description="Basic and acidic residues" evidence="3">
    <location>
        <begin position="539"/>
        <end position="552"/>
    </location>
</feature>
<name>A0A6A6N8L9_HEVBR</name>
<dbReference type="Proteomes" id="UP000467840">
    <property type="component" value="Chromosome 11"/>
</dbReference>
<feature type="transmembrane region" description="Helical" evidence="4">
    <location>
        <begin position="20"/>
        <end position="46"/>
    </location>
</feature>
<feature type="compositionally biased region" description="Basic and acidic residues" evidence="3">
    <location>
        <begin position="279"/>
        <end position="294"/>
    </location>
</feature>
<organism evidence="6 7">
    <name type="scientific">Hevea brasiliensis</name>
    <name type="common">Para rubber tree</name>
    <name type="synonym">Siphonia brasiliensis</name>
    <dbReference type="NCBI Taxonomy" id="3981"/>
    <lineage>
        <taxon>Eukaryota</taxon>
        <taxon>Viridiplantae</taxon>
        <taxon>Streptophyta</taxon>
        <taxon>Embryophyta</taxon>
        <taxon>Tracheophyta</taxon>
        <taxon>Spermatophyta</taxon>
        <taxon>Magnoliopsida</taxon>
        <taxon>eudicotyledons</taxon>
        <taxon>Gunneridae</taxon>
        <taxon>Pentapetalae</taxon>
        <taxon>rosids</taxon>
        <taxon>fabids</taxon>
        <taxon>Malpighiales</taxon>
        <taxon>Euphorbiaceae</taxon>
        <taxon>Crotonoideae</taxon>
        <taxon>Micrandreae</taxon>
        <taxon>Hevea</taxon>
    </lineage>
</organism>
<accession>A0A6A6N8L9</accession>
<feature type="compositionally biased region" description="Basic and acidic residues" evidence="3">
    <location>
        <begin position="507"/>
        <end position="517"/>
    </location>
</feature>
<feature type="compositionally biased region" description="Polar residues" evidence="3">
    <location>
        <begin position="476"/>
        <end position="486"/>
    </location>
</feature>
<sequence>MANGVTTQPPAEARPAHSNLLRVIAIVILALIVLVGLAVLITWLVIKPKQLVYTIENGTVSNFKLNYNHLNASFDFGIRVRNPNRRISVYYDSIDVSLSYDDQTIAFNTLEPFHQPMGNVTQLKAKIEARDVALSNGLSRDLRLDKASGKVQLDVRIQARTRFKSICNGGLSNGFRLSFAVCLVAEKDGWEVLIVCLEFGLMAVAGLHNVSVLDSSFLREPQSEAVTIRGDDGRTSTRASSVLRMWRELEDEHVVSHGRERFGGRMPNNRSDGLSSDLSRMDISDSHGSEHSGTSEDVSVSENDYGQWSPGPIGSENGQDDTSDLGEIARERVRQIFQEWMNCAARECTSNISWSSNSSRAQWLGETEQERALLDMLKRAGERERHHELQVLLEHRAVSQFAHRNRIQSLLRGRFLRNGRMIEDKRPTSIAASELGLLRQRHTVSGLREGFFSRLDHSIYGQVSSSASDTSSNTDINGNGSEQTQVNNSQQVVDGFHEQTESNIEETDNHGLSDGRTDIGSNIVEDRSSQESTSASEVESGKVPENEIRDRQQTMSTEFVESRDGTGEEVNGNWREVEDVNQHGSAALVEQWQSQVLGSEDGGSFADGFGSNEWRDGIQDNMDGHQHETIANEWLVNDDRDEASEVWHQDGGFQEAVQSWLEEPSEREAVPAGRMDPSYLPDDDNAYSMEIRELLNRRSVSTLLRSGFRESLDQLIRSYVERQSHAPLDWELQGTSPTSAEQELEQHSGDQNEGQQDSVQNSPLALPSPSIPLYSSSGTRSPSILHGHTMTCINALELNSFLKFIAVIVCPYEWDIINDLRIDMARLQQRMNNMQRMLEACMDMQLELQRSIREEVSAALNRSAGSAGMCENGLPEDNSKWDHVRKGICCICCDSNIDSLLYRCGHMCTCSKCANELVQKGEKCPMCRAPVIEVIRAYSIL</sequence>
<evidence type="ECO:0000256" key="1">
    <source>
        <dbReference type="PROSITE-ProRule" id="PRU00175"/>
    </source>
</evidence>
<evidence type="ECO:0000313" key="7">
    <source>
        <dbReference type="Proteomes" id="UP000467840"/>
    </source>
</evidence>
<dbReference type="GO" id="GO:0008270">
    <property type="term" value="F:zinc ion binding"/>
    <property type="evidence" value="ECO:0007669"/>
    <property type="project" value="UniProtKB-KW"/>
</dbReference>
<feature type="region of interest" description="Disordered" evidence="3">
    <location>
        <begin position="258"/>
        <end position="323"/>
    </location>
</feature>
<feature type="region of interest" description="Disordered" evidence="3">
    <location>
        <begin position="463"/>
        <end position="486"/>
    </location>
</feature>
<keyword evidence="1" id="KW-0479">Metal-binding</keyword>
<keyword evidence="1" id="KW-0863">Zinc-finger</keyword>
<keyword evidence="7" id="KW-1185">Reference proteome</keyword>
<feature type="compositionally biased region" description="Polar residues" evidence="3">
    <location>
        <begin position="268"/>
        <end position="278"/>
    </location>
</feature>
<dbReference type="SUPFAM" id="SSF57850">
    <property type="entry name" value="RING/U-box"/>
    <property type="match status" value="1"/>
</dbReference>
<dbReference type="EMBL" id="JAAGAX010000002">
    <property type="protein sequence ID" value="KAF2321727.1"/>
    <property type="molecule type" value="Genomic_DNA"/>
</dbReference>
<dbReference type="InterPro" id="IPR004864">
    <property type="entry name" value="LEA_2"/>
</dbReference>
<dbReference type="Pfam" id="PF13920">
    <property type="entry name" value="zf-C3HC4_3"/>
    <property type="match status" value="1"/>
</dbReference>
<evidence type="ECO:0000256" key="3">
    <source>
        <dbReference type="SAM" id="MobiDB-lite"/>
    </source>
</evidence>
<feature type="compositionally biased region" description="Low complexity" evidence="3">
    <location>
        <begin position="464"/>
        <end position="475"/>
    </location>
</feature>